<gene>
    <name evidence="2" type="ORF">AB6A40_009808</name>
</gene>
<accession>A0ABD6ET04</accession>
<dbReference type="EMBL" id="JBGFUD010011104">
    <property type="protein sequence ID" value="MFH4983099.1"/>
    <property type="molecule type" value="Genomic_DNA"/>
</dbReference>
<feature type="region of interest" description="Disordered" evidence="1">
    <location>
        <begin position="287"/>
        <end position="323"/>
    </location>
</feature>
<dbReference type="AlphaFoldDB" id="A0ABD6ET04"/>
<dbReference type="Proteomes" id="UP001608902">
    <property type="component" value="Unassembled WGS sequence"/>
</dbReference>
<evidence type="ECO:0000313" key="2">
    <source>
        <dbReference type="EMBL" id="MFH4983099.1"/>
    </source>
</evidence>
<sequence length="344" mass="39357">MDKTKRLDRLSVNFSEDASNRLNQLPYFEFMNENAKCVLSRLGDLFSSEHRKNAINKTAKIRKLSNHTYLPAISDVVYASNDWPQAMRPYFTNNELRSVEISLKLRITADMEEDGQLHHPNDKEEVFLPRSTDSNGNLIRKENAVSTMWTSNLGKSITLQKSYQIYTGISPQQYSVLFPRRYMRPSLSSPTDLASILSGAALSETDRNTRKGSMFHFKPVHHQFEFFEDRFVSESEDLTMPHMVQHNVKMQKHSLRRLAMLHSSESEEKTLKKAISNNDISTMFESLDGTQSEGTGWGRNYNGQSKEDSHSPIRAQNQKIRSRKNPLLVKTANSVYLGDGGGER</sequence>
<evidence type="ECO:0000313" key="3">
    <source>
        <dbReference type="Proteomes" id="UP001608902"/>
    </source>
</evidence>
<protein>
    <submittedName>
        <fullName evidence="2">Uncharacterized protein</fullName>
    </submittedName>
</protein>
<proteinExistence type="predicted"/>
<comment type="caution">
    <text evidence="2">The sequence shown here is derived from an EMBL/GenBank/DDBJ whole genome shotgun (WGS) entry which is preliminary data.</text>
</comment>
<evidence type="ECO:0000256" key="1">
    <source>
        <dbReference type="SAM" id="MobiDB-lite"/>
    </source>
</evidence>
<organism evidence="2 3">
    <name type="scientific">Gnathostoma spinigerum</name>
    <dbReference type="NCBI Taxonomy" id="75299"/>
    <lineage>
        <taxon>Eukaryota</taxon>
        <taxon>Metazoa</taxon>
        <taxon>Ecdysozoa</taxon>
        <taxon>Nematoda</taxon>
        <taxon>Chromadorea</taxon>
        <taxon>Rhabditida</taxon>
        <taxon>Spirurina</taxon>
        <taxon>Gnathostomatomorpha</taxon>
        <taxon>Gnathostomatoidea</taxon>
        <taxon>Gnathostomatidae</taxon>
        <taxon>Gnathostoma</taxon>
    </lineage>
</organism>
<reference evidence="2 3" key="1">
    <citation type="submission" date="2024-08" db="EMBL/GenBank/DDBJ databases">
        <title>Gnathostoma spinigerum genome.</title>
        <authorList>
            <person name="Gonzalez-Bertolin B."/>
            <person name="Monzon S."/>
            <person name="Zaballos A."/>
            <person name="Jimenez P."/>
            <person name="Dekumyoy P."/>
            <person name="Varona S."/>
            <person name="Cuesta I."/>
            <person name="Sumanam S."/>
            <person name="Adisakwattana P."/>
            <person name="Gasser R.B."/>
            <person name="Hernandez-Gonzalez A."/>
            <person name="Young N.D."/>
            <person name="Perteguer M.J."/>
        </authorList>
    </citation>
    <scope>NUCLEOTIDE SEQUENCE [LARGE SCALE GENOMIC DNA]</scope>
    <source>
        <strain evidence="2">AL3</strain>
        <tissue evidence="2">Liver</tissue>
    </source>
</reference>
<keyword evidence="3" id="KW-1185">Reference proteome</keyword>
<name>A0ABD6ET04_9BILA</name>